<proteinExistence type="predicted"/>
<feature type="chain" id="PRO_5039466951" description="Fimbrial-type adhesion domain-containing protein" evidence="1">
    <location>
        <begin position="23"/>
        <end position="350"/>
    </location>
</feature>
<comment type="caution">
    <text evidence="2">The sequence shown here is derived from an EMBL/GenBank/DDBJ whole genome shotgun (WGS) entry which is preliminary data.</text>
</comment>
<evidence type="ECO:0008006" key="4">
    <source>
        <dbReference type="Google" id="ProtNLM"/>
    </source>
</evidence>
<dbReference type="EMBL" id="DXHP01000002">
    <property type="protein sequence ID" value="HIW05714.1"/>
    <property type="molecule type" value="Genomic_DNA"/>
</dbReference>
<reference evidence="2" key="2">
    <citation type="submission" date="2021-04" db="EMBL/GenBank/DDBJ databases">
        <authorList>
            <person name="Gilroy R."/>
        </authorList>
    </citation>
    <scope>NUCLEOTIDE SEQUENCE</scope>
    <source>
        <strain evidence="2">CHK160-9182</strain>
    </source>
</reference>
<evidence type="ECO:0000313" key="3">
    <source>
        <dbReference type="Proteomes" id="UP000823934"/>
    </source>
</evidence>
<gene>
    <name evidence="2" type="ORF">H9889_00055</name>
</gene>
<sequence>MKRLSLLLGLMIALLCSNIIYAQCRYMGGHPQIPSGLNFHAKVEQNKNSASGIGNLVYISCSPNSRITVYGNRDTSNFQNNIDKLIDSLQPITNPQFYVGMQLIPGHGSGQVKYQIGWNFADKGGGFFNNDIPFPATLSGDWTVNSFPGHRIMKGDTTSDVELNPGDIRTLVDLGGVRFTYSAEFIPDKTLPICTPKYFYHVDKTNLRFNQGNPVSGADLASGKTYNEDIRLIVARELNDACNDEAVYPRFTIYAPTGAAGTVVRPGDATNQVKLSNGTSIYAYQLTDSGQEMPLTYGSSYSMGKIGGSHGPNWSRNAIREIRFKWSGTPGENVETGKWRATARYEMYFL</sequence>
<name>A0A9D1Q420_9GAMM</name>
<protein>
    <recommendedName>
        <fullName evidence="4">Fimbrial-type adhesion domain-containing protein</fullName>
    </recommendedName>
</protein>
<organism evidence="2 3">
    <name type="scientific">Candidatus Ignatzschineria merdigallinarum</name>
    <dbReference type="NCBI Taxonomy" id="2838621"/>
    <lineage>
        <taxon>Bacteria</taxon>
        <taxon>Pseudomonadati</taxon>
        <taxon>Pseudomonadota</taxon>
        <taxon>Gammaproteobacteria</taxon>
        <taxon>Cardiobacteriales</taxon>
        <taxon>Ignatzschineriaceae</taxon>
        <taxon>Ignatzschineria</taxon>
    </lineage>
</organism>
<evidence type="ECO:0000256" key="1">
    <source>
        <dbReference type="SAM" id="SignalP"/>
    </source>
</evidence>
<reference evidence="2" key="1">
    <citation type="journal article" date="2021" name="PeerJ">
        <title>Extensive microbial diversity within the chicken gut microbiome revealed by metagenomics and culture.</title>
        <authorList>
            <person name="Gilroy R."/>
            <person name="Ravi A."/>
            <person name="Getino M."/>
            <person name="Pursley I."/>
            <person name="Horton D.L."/>
            <person name="Alikhan N.F."/>
            <person name="Baker D."/>
            <person name="Gharbi K."/>
            <person name="Hall N."/>
            <person name="Watson M."/>
            <person name="Adriaenssens E.M."/>
            <person name="Foster-Nyarko E."/>
            <person name="Jarju S."/>
            <person name="Secka A."/>
            <person name="Antonio M."/>
            <person name="Oren A."/>
            <person name="Chaudhuri R.R."/>
            <person name="La Ragione R."/>
            <person name="Hildebrand F."/>
            <person name="Pallen M.J."/>
        </authorList>
    </citation>
    <scope>NUCLEOTIDE SEQUENCE</scope>
    <source>
        <strain evidence="2">CHK160-9182</strain>
    </source>
</reference>
<accession>A0A9D1Q420</accession>
<feature type="signal peptide" evidence="1">
    <location>
        <begin position="1"/>
        <end position="22"/>
    </location>
</feature>
<evidence type="ECO:0000313" key="2">
    <source>
        <dbReference type="EMBL" id="HIW05714.1"/>
    </source>
</evidence>
<keyword evidence="1" id="KW-0732">Signal</keyword>
<dbReference type="Proteomes" id="UP000823934">
    <property type="component" value="Unassembled WGS sequence"/>
</dbReference>
<dbReference type="AlphaFoldDB" id="A0A9D1Q420"/>